<keyword evidence="1" id="KW-0863">Zinc-finger</keyword>
<keyword evidence="1" id="KW-0862">Zinc</keyword>
<proteinExistence type="inferred from homology"/>
<sequence>MSKVWDIMLETYGVQENNWLKGIFELKEKWLMAYGRDTLSARLRSTQLSESFKKDLKMHLKTIQIGQNGAVSIPLYGLNQLNQHGSLLFVFQIPSPLFLVVESSSPDAPRTWRNFSPKTFLNFYFNEERRRDPWPVYTVWVLCWRMETPAWLLEGTEAGAAGRTVRGLGRAWGAERRLGFSFPPLAEKCLG</sequence>
<comment type="function">
    <text evidence="1">Putative transcription activator involved in regulating light control of development.</text>
</comment>
<keyword evidence="1" id="KW-0479">Metal-binding</keyword>
<dbReference type="GO" id="GO:0005634">
    <property type="term" value="C:nucleus"/>
    <property type="evidence" value="ECO:0007669"/>
    <property type="project" value="UniProtKB-SubCell"/>
</dbReference>
<name>A0A1U8HVE5_GOSHI</name>
<organism evidence="2 3">
    <name type="scientific">Gossypium hirsutum</name>
    <name type="common">Upland cotton</name>
    <name type="synonym">Gossypium mexicanum</name>
    <dbReference type="NCBI Taxonomy" id="3635"/>
    <lineage>
        <taxon>Eukaryota</taxon>
        <taxon>Viridiplantae</taxon>
        <taxon>Streptophyta</taxon>
        <taxon>Embryophyta</taxon>
        <taxon>Tracheophyta</taxon>
        <taxon>Spermatophyta</taxon>
        <taxon>Magnoliopsida</taxon>
        <taxon>eudicotyledons</taxon>
        <taxon>Gunneridae</taxon>
        <taxon>Pentapetalae</taxon>
        <taxon>rosids</taxon>
        <taxon>malvids</taxon>
        <taxon>Malvales</taxon>
        <taxon>Malvaceae</taxon>
        <taxon>Malvoideae</taxon>
        <taxon>Gossypium</taxon>
    </lineage>
</organism>
<dbReference type="RefSeq" id="XP_016669986.1">
    <property type="nucleotide sequence ID" value="XM_016814497.2"/>
</dbReference>
<dbReference type="InterPro" id="IPR031052">
    <property type="entry name" value="FHY3/FAR1"/>
</dbReference>
<dbReference type="PaxDb" id="3635-A0A1U8HVE5"/>
<evidence type="ECO:0000313" key="2">
    <source>
        <dbReference type="Proteomes" id="UP000818029"/>
    </source>
</evidence>
<dbReference type="GO" id="GO:0006355">
    <property type="term" value="P:regulation of DNA-templated transcription"/>
    <property type="evidence" value="ECO:0007669"/>
    <property type="project" value="UniProtKB-UniRule"/>
</dbReference>
<dbReference type="Proteomes" id="UP000818029">
    <property type="component" value="Chromosome A09"/>
</dbReference>
<dbReference type="AlphaFoldDB" id="A0A1U8HVE5"/>
<gene>
    <name evidence="3" type="primary">LOC107889965</name>
</gene>
<dbReference type="KEGG" id="ghi:107889965"/>
<dbReference type="GeneID" id="107889965"/>
<evidence type="ECO:0000313" key="3">
    <source>
        <dbReference type="RefSeq" id="XP_016669986.1"/>
    </source>
</evidence>
<evidence type="ECO:0000256" key="1">
    <source>
        <dbReference type="RuleBase" id="RU367018"/>
    </source>
</evidence>
<keyword evidence="2" id="KW-1185">Reference proteome</keyword>
<accession>A0A1U8HVE5</accession>
<dbReference type="GO" id="GO:0008270">
    <property type="term" value="F:zinc ion binding"/>
    <property type="evidence" value="ECO:0007669"/>
    <property type="project" value="UniProtKB-UniRule"/>
</dbReference>
<comment type="similarity">
    <text evidence="1">Belongs to the FHY3/FAR1 family.</text>
</comment>
<keyword evidence="1" id="KW-0539">Nucleus</keyword>
<reference evidence="2" key="1">
    <citation type="journal article" date="2020" name="Nat. Genet.">
        <title>Genomic diversifications of five Gossypium allopolyploid species and their impact on cotton improvement.</title>
        <authorList>
            <person name="Chen Z.J."/>
            <person name="Sreedasyam A."/>
            <person name="Ando A."/>
            <person name="Song Q."/>
            <person name="De Santiago L.M."/>
            <person name="Hulse-Kemp A.M."/>
            <person name="Ding M."/>
            <person name="Ye W."/>
            <person name="Kirkbride R.C."/>
            <person name="Jenkins J."/>
            <person name="Plott C."/>
            <person name="Lovell J."/>
            <person name="Lin Y.M."/>
            <person name="Vaughn R."/>
            <person name="Liu B."/>
            <person name="Simpson S."/>
            <person name="Scheffler B.E."/>
            <person name="Wen L."/>
            <person name="Saski C.A."/>
            <person name="Grover C.E."/>
            <person name="Hu G."/>
            <person name="Conover J.L."/>
            <person name="Carlson J.W."/>
            <person name="Shu S."/>
            <person name="Boston L.B."/>
            <person name="Williams M."/>
            <person name="Peterson D.G."/>
            <person name="McGee K."/>
            <person name="Jones D.C."/>
            <person name="Wendel J.F."/>
            <person name="Stelly D.M."/>
            <person name="Grimwood J."/>
            <person name="Schmutz J."/>
        </authorList>
    </citation>
    <scope>NUCLEOTIDE SEQUENCE [LARGE SCALE GENOMIC DNA]</scope>
    <source>
        <strain evidence="2">cv. TM-1</strain>
    </source>
</reference>
<dbReference type="PANTHER" id="PTHR31669">
    <property type="entry name" value="PROTEIN FAR1-RELATED SEQUENCE 10-RELATED"/>
    <property type="match status" value="1"/>
</dbReference>
<reference evidence="3" key="2">
    <citation type="submission" date="2025-08" db="UniProtKB">
        <authorList>
            <consortium name="RefSeq"/>
        </authorList>
    </citation>
    <scope>IDENTIFICATION</scope>
</reference>
<dbReference type="PANTHER" id="PTHR31669:SF251">
    <property type="entry name" value="PROTEIN FAR1-RELATED SEQUENCE"/>
    <property type="match status" value="1"/>
</dbReference>
<dbReference type="STRING" id="3635.A0A1U8HVE5"/>
<comment type="subcellular location">
    <subcellularLocation>
        <location evidence="1">Nucleus</location>
    </subcellularLocation>
</comment>
<protein>
    <recommendedName>
        <fullName evidence="1">Protein FAR1-RELATED SEQUENCE</fullName>
    </recommendedName>
</protein>